<evidence type="ECO:0000259" key="1">
    <source>
        <dbReference type="PROSITE" id="PS50910"/>
    </source>
</evidence>
<proteinExistence type="predicted"/>
<dbReference type="PROSITE" id="PS50910">
    <property type="entry name" value="HEPN"/>
    <property type="match status" value="1"/>
</dbReference>
<dbReference type="EMBL" id="SGBB01000003">
    <property type="protein sequence ID" value="RZD18994.1"/>
    <property type="molecule type" value="Genomic_DNA"/>
</dbReference>
<dbReference type="Pfam" id="PF05168">
    <property type="entry name" value="HEPN"/>
    <property type="match status" value="1"/>
</dbReference>
<dbReference type="Gene3D" id="1.20.120.330">
    <property type="entry name" value="Nucleotidyltransferases domain 2"/>
    <property type="match status" value="1"/>
</dbReference>
<dbReference type="SMART" id="SM00748">
    <property type="entry name" value="HEPN"/>
    <property type="match status" value="1"/>
</dbReference>
<organism evidence="2 3">
    <name type="scientific">Candidatus Acididesulfobacter diazotrophicus</name>
    <dbReference type="NCBI Taxonomy" id="2597226"/>
    <lineage>
        <taxon>Bacteria</taxon>
        <taxon>Deltaproteobacteria</taxon>
        <taxon>Candidatus Acidulodesulfobacterales</taxon>
        <taxon>Candidatus Acididesulfobacter</taxon>
    </lineage>
</organism>
<name>A0A519BNZ0_9DELT</name>
<dbReference type="AlphaFoldDB" id="A0A519BNZ0"/>
<evidence type="ECO:0000313" key="2">
    <source>
        <dbReference type="EMBL" id="RZD18994.1"/>
    </source>
</evidence>
<feature type="domain" description="HEPN" evidence="1">
    <location>
        <begin position="11"/>
        <end position="117"/>
    </location>
</feature>
<comment type="caution">
    <text evidence="2">The sequence shown here is derived from an EMBL/GenBank/DDBJ whole genome shotgun (WGS) entry which is preliminary data.</text>
</comment>
<reference evidence="2 3" key="1">
    <citation type="journal article" date="2019" name="ISME J.">
        <title>Insights into ecological role of a new deltaproteobacterial order Candidatus Acidulodesulfobacterales by metagenomics and metatranscriptomics.</title>
        <authorList>
            <person name="Tan S."/>
            <person name="Liu J."/>
            <person name="Fang Y."/>
            <person name="Hedlund B.P."/>
            <person name="Lian Z.H."/>
            <person name="Huang L.Y."/>
            <person name="Li J.T."/>
            <person name="Huang L.N."/>
            <person name="Li W.J."/>
            <person name="Jiang H.C."/>
            <person name="Dong H.L."/>
            <person name="Shu W.S."/>
        </authorList>
    </citation>
    <scope>NUCLEOTIDE SEQUENCE [LARGE SCALE GENOMIC DNA]</scope>
    <source>
        <strain evidence="2">AP1</strain>
    </source>
</reference>
<gene>
    <name evidence="2" type="ORF">EVG15_02510</name>
</gene>
<protein>
    <submittedName>
        <fullName evidence="2">HEPN domain-containing protein</fullName>
    </submittedName>
</protein>
<dbReference type="InterPro" id="IPR007842">
    <property type="entry name" value="HEPN_dom"/>
</dbReference>
<sequence length="158" mass="18096">MKKDAQILIQKAEKDLNIAKSLSIENHDFLEGICFHCQQSVEKYLKAFLVCNNQEINFTHDITAVLSDCHKIDIDFNKLKELNISNLTNYAVIVRYDDIIEPTLDDAKEAILIAEKVKLFVIEKINLLEQKQTLYEEDAFTKDLNNRLNKGKGGPKLG</sequence>
<evidence type="ECO:0000313" key="3">
    <source>
        <dbReference type="Proteomes" id="UP000319296"/>
    </source>
</evidence>
<accession>A0A519BNZ0</accession>
<dbReference type="Proteomes" id="UP000319296">
    <property type="component" value="Unassembled WGS sequence"/>
</dbReference>
<dbReference type="SUPFAM" id="SSF81593">
    <property type="entry name" value="Nucleotidyltransferase substrate binding subunit/domain"/>
    <property type="match status" value="1"/>
</dbReference>